<dbReference type="Proteomes" id="UP001311915">
    <property type="component" value="Unassembled WGS sequence"/>
</dbReference>
<reference evidence="2 3" key="1">
    <citation type="submission" date="2023-10" db="EMBL/GenBank/DDBJ databases">
        <title>Genome-Wide Identification Analysis in wild type Solanum Pinnatisectum Reveals Some Genes Defensing Phytophthora Infestans.</title>
        <authorList>
            <person name="Sun C."/>
        </authorList>
    </citation>
    <scope>NUCLEOTIDE SEQUENCE [LARGE SCALE GENOMIC DNA]</scope>
    <source>
        <strain evidence="2">LQN</strain>
        <tissue evidence="2">Leaf</tissue>
    </source>
</reference>
<dbReference type="InterPro" id="IPR017451">
    <property type="entry name" value="F-box-assoc_interact_dom"/>
</dbReference>
<dbReference type="InterPro" id="IPR050796">
    <property type="entry name" value="SCF_F-box_component"/>
</dbReference>
<dbReference type="PANTHER" id="PTHR31672:SF13">
    <property type="entry name" value="F-BOX PROTEIN CPR30-LIKE"/>
    <property type="match status" value="1"/>
</dbReference>
<dbReference type="Pfam" id="PF07734">
    <property type="entry name" value="FBA_1"/>
    <property type="match status" value="1"/>
</dbReference>
<keyword evidence="3" id="KW-1185">Reference proteome</keyword>
<dbReference type="InterPro" id="IPR006527">
    <property type="entry name" value="F-box-assoc_dom_typ1"/>
</dbReference>
<organism evidence="2 3">
    <name type="scientific">Solanum pinnatisectum</name>
    <name type="common">tansyleaf nightshade</name>
    <dbReference type="NCBI Taxonomy" id="50273"/>
    <lineage>
        <taxon>Eukaryota</taxon>
        <taxon>Viridiplantae</taxon>
        <taxon>Streptophyta</taxon>
        <taxon>Embryophyta</taxon>
        <taxon>Tracheophyta</taxon>
        <taxon>Spermatophyta</taxon>
        <taxon>Magnoliopsida</taxon>
        <taxon>eudicotyledons</taxon>
        <taxon>Gunneridae</taxon>
        <taxon>Pentapetalae</taxon>
        <taxon>asterids</taxon>
        <taxon>lamiids</taxon>
        <taxon>Solanales</taxon>
        <taxon>Solanaceae</taxon>
        <taxon>Solanoideae</taxon>
        <taxon>Solaneae</taxon>
        <taxon>Solanum</taxon>
    </lineage>
</organism>
<dbReference type="PANTHER" id="PTHR31672">
    <property type="entry name" value="BNACNNG10540D PROTEIN"/>
    <property type="match status" value="1"/>
</dbReference>
<sequence>MDSEASDPRKRAQFPSISMQDSILTIPILPPELVLLRLPVKSLLKFSTLGSCNGLIFLVHNAQYLLLWNPTTRMHKNLPDIRLSWKYKLAIYGFGYDELHEDYKVVDIFYNNHDGSNDIEVKIYSLKSDSWSSVDYYGDMSNTSGFIRKMRLSGSGLFANGKLHWDTIIVGPYFTFETMEKSSYEVAEIDLCLGMLGSDLCVVSDYKRTHLGAWVMNEYGVIGSWIKKFTIRYSIDEVLYPPFFMSNKGEILAVCGSLSIIYHSKDDTFIYPDVFNCDDFHGSKIYVECLVCPFSTEVTEKATKERRKKLKSKQPSNK</sequence>
<name>A0AAV9MLT9_9SOLN</name>
<dbReference type="AlphaFoldDB" id="A0AAV9MLT9"/>
<protein>
    <recommendedName>
        <fullName evidence="1">F-box associated beta-propeller type 1 domain-containing protein</fullName>
    </recommendedName>
</protein>
<evidence type="ECO:0000259" key="1">
    <source>
        <dbReference type="Pfam" id="PF07734"/>
    </source>
</evidence>
<gene>
    <name evidence="2" type="ORF">R3W88_001537</name>
</gene>
<evidence type="ECO:0000313" key="3">
    <source>
        <dbReference type="Proteomes" id="UP001311915"/>
    </source>
</evidence>
<feature type="domain" description="F-box associated beta-propeller type 1" evidence="1">
    <location>
        <begin position="42"/>
        <end position="261"/>
    </location>
</feature>
<comment type="caution">
    <text evidence="2">The sequence shown here is derived from an EMBL/GenBank/DDBJ whole genome shotgun (WGS) entry which is preliminary data.</text>
</comment>
<evidence type="ECO:0000313" key="2">
    <source>
        <dbReference type="EMBL" id="KAK4737840.1"/>
    </source>
</evidence>
<dbReference type="EMBL" id="JAWPEI010000001">
    <property type="protein sequence ID" value="KAK4737840.1"/>
    <property type="molecule type" value="Genomic_DNA"/>
</dbReference>
<accession>A0AAV9MLT9</accession>
<proteinExistence type="predicted"/>
<dbReference type="NCBIfam" id="TIGR01640">
    <property type="entry name" value="F_box_assoc_1"/>
    <property type="match status" value="1"/>
</dbReference>